<dbReference type="PANTHER" id="PTHR39161:SF1">
    <property type="entry name" value="ADAPTER PROTEIN MECA 1"/>
    <property type="match status" value="1"/>
</dbReference>
<dbReference type="InterPro" id="IPR008681">
    <property type="entry name" value="Neg-reg_MecA"/>
</dbReference>
<reference evidence="2 3" key="1">
    <citation type="submission" date="2019-09" db="EMBL/GenBank/DDBJ databases">
        <authorList>
            <person name="Valk L.C."/>
        </authorList>
    </citation>
    <scope>NUCLEOTIDE SEQUENCE [LARGE SCALE GENOMIC DNA]</scope>
    <source>
        <strain evidence="2">GalUA</strain>
    </source>
</reference>
<evidence type="ECO:0000313" key="2">
    <source>
        <dbReference type="EMBL" id="KAB1434246.1"/>
    </source>
</evidence>
<dbReference type="OrthoDB" id="2040154at2"/>
<evidence type="ECO:0000256" key="1">
    <source>
        <dbReference type="ARBA" id="ARBA00005397"/>
    </source>
</evidence>
<keyword evidence="3" id="KW-1185">Reference proteome</keyword>
<protein>
    <submittedName>
        <fullName evidence="2">Adaptor protein MecA</fullName>
    </submittedName>
</protein>
<gene>
    <name evidence="2" type="ORF">F7O84_17285</name>
</gene>
<reference evidence="2 3" key="2">
    <citation type="submission" date="2020-02" db="EMBL/GenBank/DDBJ databases">
        <title>Candidatus Galacturonibacter soehngenii shows hetero-acetogenic catabolism of galacturonic acid but lacks a canonical carbon monoxide dehydrogenase/acetyl-CoA synthase complex.</title>
        <authorList>
            <person name="Diender M."/>
            <person name="Stouten G.R."/>
            <person name="Petersen J.F."/>
            <person name="Nielsen P.H."/>
            <person name="Dueholm M.S."/>
            <person name="Pronk J.T."/>
            <person name="Van Loosdrecht M.C.M."/>
        </authorList>
    </citation>
    <scope>NUCLEOTIDE SEQUENCE [LARGE SCALE GENOMIC DNA]</scope>
    <source>
        <strain evidence="2">GalUA</strain>
    </source>
</reference>
<accession>A0A7V7UA52</accession>
<comment type="caution">
    <text evidence="2">The sequence shown here is derived from an EMBL/GenBank/DDBJ whole genome shotgun (WGS) entry which is preliminary data.</text>
</comment>
<dbReference type="Gene3D" id="3.30.70.1950">
    <property type="match status" value="1"/>
</dbReference>
<dbReference type="EMBL" id="WAGX01000008">
    <property type="protein sequence ID" value="KAB1434246.1"/>
    <property type="molecule type" value="Genomic_DNA"/>
</dbReference>
<dbReference type="InterPro" id="IPR038471">
    <property type="entry name" value="MecA_C_sf"/>
</dbReference>
<sequence length="263" mass="30634">MVTPKRIERMVGNMTFKKINEYTVQCVIAVTEIDQMGYELNDLYTNKEAASNFMRSIMEKGEEAGFQLNKNLQEIQVVLLQDGQLVLRFTEVGPDYHVNQMIENALEAYKAVETIGKERLEEIIKLPHKEKLKAFQEMMAKYKGMAESFLQDTESYEEDKTLEKTETEKKEKKFMFQFSDLSHLEMLCKTVALKVPSHLYKDSKQYYLLVDFSDTEDTIVDSFVVQALDFTAKIEKNKLVMAYVQEHAKNMIEDEAIEILKKI</sequence>
<dbReference type="PANTHER" id="PTHR39161">
    <property type="entry name" value="ADAPTER PROTEIN MECA"/>
    <property type="match status" value="1"/>
</dbReference>
<proteinExistence type="inferred from homology"/>
<dbReference type="AlphaFoldDB" id="A0A7V7UA52"/>
<dbReference type="Pfam" id="PF05389">
    <property type="entry name" value="MecA"/>
    <property type="match status" value="1"/>
</dbReference>
<dbReference type="Proteomes" id="UP000461768">
    <property type="component" value="Unassembled WGS sequence"/>
</dbReference>
<evidence type="ECO:0000313" key="3">
    <source>
        <dbReference type="Proteomes" id="UP000461768"/>
    </source>
</evidence>
<organism evidence="2 3">
    <name type="scientific">Candidatus Galacturonatibacter soehngenii</name>
    <dbReference type="NCBI Taxonomy" id="2307010"/>
    <lineage>
        <taxon>Bacteria</taxon>
        <taxon>Bacillati</taxon>
        <taxon>Bacillota</taxon>
        <taxon>Clostridia</taxon>
        <taxon>Lachnospirales</taxon>
        <taxon>Lachnospiraceae</taxon>
        <taxon>Candidatus Galacturonatibacter</taxon>
    </lineage>
</organism>
<comment type="similarity">
    <text evidence="1">Belongs to the MecA family.</text>
</comment>
<name>A0A7V7UA52_9FIRM</name>